<proteinExistence type="predicted"/>
<sequence>MNLLLITQPFFYINSSISQAAFSSRHGKGVPHRLELSMQLSNTWGFRKVIILSVAYYLQIIPRHQYSKGVKCHLENNEYPRSCEKAFLASYQNLPTSNLFPQQKKAEDDEEAILYQRQSHASIKDHQVGYHLSGSHPSFCIQAEKHVRNLPYGPIAISNNKYK</sequence>
<dbReference type="AlphaFoldDB" id="A0A061DVF5"/>
<evidence type="ECO:0000313" key="1">
    <source>
        <dbReference type="EMBL" id="EOX96764.1"/>
    </source>
</evidence>
<dbReference type="EMBL" id="CM001879">
    <property type="protein sequence ID" value="EOX96764.1"/>
    <property type="molecule type" value="Genomic_DNA"/>
</dbReference>
<dbReference type="Gramene" id="EOX96764">
    <property type="protein sequence ID" value="EOX96764"/>
    <property type="gene ID" value="TCM_005942"/>
</dbReference>
<dbReference type="InParanoid" id="A0A061DVF5"/>
<evidence type="ECO:0000313" key="2">
    <source>
        <dbReference type="Proteomes" id="UP000026915"/>
    </source>
</evidence>
<protein>
    <submittedName>
        <fullName evidence="1">Uncharacterized protein</fullName>
    </submittedName>
</protein>
<dbReference type="Proteomes" id="UP000026915">
    <property type="component" value="Chromosome 1"/>
</dbReference>
<organism evidence="1 2">
    <name type="scientific">Theobroma cacao</name>
    <name type="common">Cacao</name>
    <name type="synonym">Cocoa</name>
    <dbReference type="NCBI Taxonomy" id="3641"/>
    <lineage>
        <taxon>Eukaryota</taxon>
        <taxon>Viridiplantae</taxon>
        <taxon>Streptophyta</taxon>
        <taxon>Embryophyta</taxon>
        <taxon>Tracheophyta</taxon>
        <taxon>Spermatophyta</taxon>
        <taxon>Magnoliopsida</taxon>
        <taxon>eudicotyledons</taxon>
        <taxon>Gunneridae</taxon>
        <taxon>Pentapetalae</taxon>
        <taxon>rosids</taxon>
        <taxon>malvids</taxon>
        <taxon>Malvales</taxon>
        <taxon>Malvaceae</taxon>
        <taxon>Byttnerioideae</taxon>
        <taxon>Theobroma</taxon>
    </lineage>
</organism>
<name>A0A061DVF5_THECC</name>
<gene>
    <name evidence="1" type="ORF">TCM_005942</name>
</gene>
<dbReference type="HOGENOM" id="CLU_1629987_0_0_1"/>
<keyword evidence="2" id="KW-1185">Reference proteome</keyword>
<reference evidence="1 2" key="1">
    <citation type="journal article" date="2013" name="Genome Biol.">
        <title>The genome sequence of the most widely cultivated cacao type and its use to identify candidate genes regulating pod color.</title>
        <authorList>
            <person name="Motamayor J.C."/>
            <person name="Mockaitis K."/>
            <person name="Schmutz J."/>
            <person name="Haiminen N."/>
            <person name="Iii D.L."/>
            <person name="Cornejo O."/>
            <person name="Findley S.D."/>
            <person name="Zheng P."/>
            <person name="Utro F."/>
            <person name="Royaert S."/>
            <person name="Saski C."/>
            <person name="Jenkins J."/>
            <person name="Podicheti R."/>
            <person name="Zhao M."/>
            <person name="Scheffler B.E."/>
            <person name="Stack J.C."/>
            <person name="Feltus F.A."/>
            <person name="Mustiga G.M."/>
            <person name="Amores F."/>
            <person name="Phillips W."/>
            <person name="Marelli J.P."/>
            <person name="May G.D."/>
            <person name="Shapiro H."/>
            <person name="Ma J."/>
            <person name="Bustamante C.D."/>
            <person name="Schnell R.J."/>
            <person name="Main D."/>
            <person name="Gilbert D."/>
            <person name="Parida L."/>
            <person name="Kuhn D.N."/>
        </authorList>
    </citation>
    <scope>NUCLEOTIDE SEQUENCE [LARGE SCALE GENOMIC DNA]</scope>
    <source>
        <strain evidence="2">cv. Matina 1-6</strain>
    </source>
</reference>
<accession>A0A061DVF5</accession>